<gene>
    <name evidence="2" type="ORF">GCM10017621_08040</name>
</gene>
<comment type="caution">
    <text evidence="2">The sequence shown here is derived from an EMBL/GenBank/DDBJ whole genome shotgun (WGS) entry which is preliminary data.</text>
</comment>
<name>A0A9W6MMX0_9PROT</name>
<evidence type="ECO:0000313" key="3">
    <source>
        <dbReference type="Proteomes" id="UP001143486"/>
    </source>
</evidence>
<evidence type="ECO:0000313" key="2">
    <source>
        <dbReference type="EMBL" id="GLK51296.1"/>
    </source>
</evidence>
<proteinExistence type="predicted"/>
<keyword evidence="1" id="KW-1133">Transmembrane helix</keyword>
<dbReference type="Proteomes" id="UP001143486">
    <property type="component" value="Unassembled WGS sequence"/>
</dbReference>
<feature type="transmembrane region" description="Helical" evidence="1">
    <location>
        <begin position="75"/>
        <end position="95"/>
    </location>
</feature>
<keyword evidence="1" id="KW-0472">Membrane</keyword>
<feature type="transmembrane region" description="Helical" evidence="1">
    <location>
        <begin position="44"/>
        <end position="68"/>
    </location>
</feature>
<dbReference type="EMBL" id="BSFE01000002">
    <property type="protein sequence ID" value="GLK51296.1"/>
    <property type="molecule type" value="Genomic_DNA"/>
</dbReference>
<accession>A0A9W6MMX0</accession>
<reference evidence="2" key="1">
    <citation type="journal article" date="2014" name="Int. J. Syst. Evol. Microbiol.">
        <title>Complete genome sequence of Corynebacterium casei LMG S-19264T (=DSM 44701T), isolated from a smear-ripened cheese.</title>
        <authorList>
            <consortium name="US DOE Joint Genome Institute (JGI-PGF)"/>
            <person name="Walter F."/>
            <person name="Albersmeier A."/>
            <person name="Kalinowski J."/>
            <person name="Ruckert C."/>
        </authorList>
    </citation>
    <scope>NUCLEOTIDE SEQUENCE</scope>
    <source>
        <strain evidence="2">VKM B-1513</strain>
    </source>
</reference>
<dbReference type="RefSeq" id="WP_271185682.1">
    <property type="nucleotide sequence ID" value="NZ_BSFE01000002.1"/>
</dbReference>
<keyword evidence="3" id="KW-1185">Reference proteome</keyword>
<protein>
    <submittedName>
        <fullName evidence="2">Uncharacterized protein</fullName>
    </submittedName>
</protein>
<organism evidence="2 3">
    <name type="scientific">Maricaulis virginensis</name>
    <dbReference type="NCBI Taxonomy" id="144022"/>
    <lineage>
        <taxon>Bacteria</taxon>
        <taxon>Pseudomonadati</taxon>
        <taxon>Pseudomonadota</taxon>
        <taxon>Alphaproteobacteria</taxon>
        <taxon>Maricaulales</taxon>
        <taxon>Maricaulaceae</taxon>
        <taxon>Maricaulis</taxon>
    </lineage>
</organism>
<evidence type="ECO:0000256" key="1">
    <source>
        <dbReference type="SAM" id="Phobius"/>
    </source>
</evidence>
<dbReference type="AlphaFoldDB" id="A0A9W6MMX0"/>
<sequence length="123" mass="12819">MPLLLWLAAAMALFTTLVHTFAGGREVARPLLDSDTLPPASKWLNYYCWHITTILLAFMAAGYALAAWDAGYRPIALFLTPLCAALSVLSAAVAMKGGIAPLKLPSTSLFAATAALGAAGLAL</sequence>
<keyword evidence="1" id="KW-0812">Transmembrane</keyword>
<reference evidence="2" key="2">
    <citation type="submission" date="2023-01" db="EMBL/GenBank/DDBJ databases">
        <authorList>
            <person name="Sun Q."/>
            <person name="Evtushenko L."/>
        </authorList>
    </citation>
    <scope>NUCLEOTIDE SEQUENCE</scope>
    <source>
        <strain evidence="2">VKM B-1513</strain>
    </source>
</reference>